<dbReference type="Gene3D" id="3.30.465.10">
    <property type="match status" value="2"/>
</dbReference>
<dbReference type="InterPro" id="IPR016167">
    <property type="entry name" value="FAD-bd_PCMH_sub1"/>
</dbReference>
<dbReference type="GO" id="GO:0071949">
    <property type="term" value="F:FAD binding"/>
    <property type="evidence" value="ECO:0007669"/>
    <property type="project" value="InterPro"/>
</dbReference>
<dbReference type="InterPro" id="IPR036318">
    <property type="entry name" value="FAD-bd_PCMH-like_sf"/>
</dbReference>
<dbReference type="InterPro" id="IPR002346">
    <property type="entry name" value="Mopterin_DH_FAD-bd"/>
</dbReference>
<dbReference type="AlphaFoldDB" id="A0A939J7Z2"/>
<feature type="domain" description="FAD-binding PCMH-type" evidence="3">
    <location>
        <begin position="1"/>
        <end position="219"/>
    </location>
</feature>
<dbReference type="PROSITE" id="PS51387">
    <property type="entry name" value="FAD_PCMH"/>
    <property type="match status" value="1"/>
</dbReference>
<dbReference type="Gene3D" id="3.30.390.50">
    <property type="entry name" value="CO dehydrogenase flavoprotein, C-terminal domain"/>
    <property type="match status" value="1"/>
</dbReference>
<dbReference type="RefSeq" id="WP_206938332.1">
    <property type="nucleotide sequence ID" value="NZ_JAFLNF010000002.1"/>
</dbReference>
<evidence type="ECO:0000256" key="2">
    <source>
        <dbReference type="ARBA" id="ARBA00022827"/>
    </source>
</evidence>
<dbReference type="InterPro" id="IPR016166">
    <property type="entry name" value="FAD-bd_PCMH"/>
</dbReference>
<dbReference type="EMBL" id="JAFLNF010000002">
    <property type="protein sequence ID" value="MBO0344319.1"/>
    <property type="molecule type" value="Genomic_DNA"/>
</dbReference>
<reference evidence="4" key="1">
    <citation type="submission" date="2021-03" db="EMBL/GenBank/DDBJ databases">
        <title>Roseibium sp. CAU 1637 isolated from Incheon.</title>
        <authorList>
            <person name="Kim W."/>
        </authorList>
    </citation>
    <scope>NUCLEOTIDE SEQUENCE</scope>
    <source>
        <strain evidence="4">CAU 1637</strain>
    </source>
</reference>
<dbReference type="SUPFAM" id="SSF55447">
    <property type="entry name" value="CO dehydrogenase flavoprotein C-terminal domain-like"/>
    <property type="match status" value="1"/>
</dbReference>
<gene>
    <name evidence="4" type="ORF">J0X15_03710</name>
</gene>
<dbReference type="SUPFAM" id="SSF56176">
    <property type="entry name" value="FAD-binding/transporter-associated domain-like"/>
    <property type="match status" value="1"/>
</dbReference>
<dbReference type="PANTHER" id="PTHR42659">
    <property type="entry name" value="XANTHINE DEHYDROGENASE SUBUNIT C-RELATED"/>
    <property type="match status" value="1"/>
</dbReference>
<comment type="caution">
    <text evidence="4">The sequence shown here is derived from an EMBL/GenBank/DDBJ whole genome shotgun (WGS) entry which is preliminary data.</text>
</comment>
<dbReference type="InterPro" id="IPR005107">
    <property type="entry name" value="CO_DH_flav_C"/>
</dbReference>
<dbReference type="PANTHER" id="PTHR42659:SF1">
    <property type="entry name" value="OXIDOREDUCTASE"/>
    <property type="match status" value="1"/>
</dbReference>
<evidence type="ECO:0000256" key="1">
    <source>
        <dbReference type="ARBA" id="ARBA00022630"/>
    </source>
</evidence>
<organism evidence="4 5">
    <name type="scientific">Roseibium limicola</name>
    <dbReference type="NCBI Taxonomy" id="2816037"/>
    <lineage>
        <taxon>Bacteria</taxon>
        <taxon>Pseudomonadati</taxon>
        <taxon>Pseudomonadota</taxon>
        <taxon>Alphaproteobacteria</taxon>
        <taxon>Hyphomicrobiales</taxon>
        <taxon>Stappiaceae</taxon>
        <taxon>Roseibium</taxon>
    </lineage>
</organism>
<evidence type="ECO:0000313" key="5">
    <source>
        <dbReference type="Proteomes" id="UP000664779"/>
    </source>
</evidence>
<name>A0A939J7Z2_9HYPH</name>
<evidence type="ECO:0000259" key="3">
    <source>
        <dbReference type="PROSITE" id="PS51387"/>
    </source>
</evidence>
<dbReference type="GO" id="GO:0016491">
    <property type="term" value="F:oxidoreductase activity"/>
    <property type="evidence" value="ECO:0007669"/>
    <property type="project" value="InterPro"/>
</dbReference>
<dbReference type="Pfam" id="PF00941">
    <property type="entry name" value="FAD_binding_5"/>
    <property type="match status" value="1"/>
</dbReference>
<dbReference type="Gene3D" id="3.30.43.10">
    <property type="entry name" value="Uridine Diphospho-n-acetylenolpyruvylglucosamine Reductase, domain 2"/>
    <property type="match status" value="1"/>
</dbReference>
<dbReference type="SMART" id="SM01092">
    <property type="entry name" value="CO_deh_flav_C"/>
    <property type="match status" value="1"/>
</dbReference>
<evidence type="ECO:0000313" key="4">
    <source>
        <dbReference type="EMBL" id="MBO0344319.1"/>
    </source>
</evidence>
<accession>A0A939J7Z2</accession>
<keyword evidence="1" id="KW-0285">Flavoprotein</keyword>
<dbReference type="Proteomes" id="UP000664779">
    <property type="component" value="Unassembled WGS sequence"/>
</dbReference>
<proteinExistence type="predicted"/>
<dbReference type="InterPro" id="IPR051312">
    <property type="entry name" value="Diverse_Substr_Oxidored"/>
</dbReference>
<dbReference type="InterPro" id="IPR016169">
    <property type="entry name" value="FAD-bd_PCMH_sub2"/>
</dbReference>
<sequence length="330" mass="35977">MKPFDYSRLDSPDALSPLGAGKFLAGGTNLIDLMKHEIETPDALVDVTRAGMKEISQQPDGSIRIGSQITNTDLAANSDVRQNYPVLSEALLWGATQQLRNKATTGGNFLQRTRCQYFYDTARACNKRDPGSGCDAMKGLNRFHAILGASSSCIAVHPSDMAVAMAALDAEVLTRKVDGVERRIPASELHRLPGDAPERDHVLENGELIMAVDLPASPPRLQSYRKIRDRSSYAFAVVSAAVALDLDDGRMSNVRIALGGVAHKPWRASRAETALEGQMPSREMFLKAMKEEMSEAQGHGHNDFKIDLLPRVVAGVLRDLTAPERNGDRT</sequence>
<protein>
    <submittedName>
        <fullName evidence="4">Xanthine dehydrogenase family protein subunit M</fullName>
    </submittedName>
</protein>
<keyword evidence="5" id="KW-1185">Reference proteome</keyword>
<dbReference type="Pfam" id="PF03450">
    <property type="entry name" value="CO_deh_flav_C"/>
    <property type="match status" value="1"/>
</dbReference>
<dbReference type="InterPro" id="IPR036683">
    <property type="entry name" value="CO_DH_flav_C_dom_sf"/>
</dbReference>
<keyword evidence="2" id="KW-0274">FAD</keyword>